<sequence length="210" mass="24156">MIVSIPLKENELLEVKPNKAIASEGHLRISNKILAINYRKIKDLDAFYRILRISYPVSNIQTRRMGSSSSGNETARARSPERTLTARSTATMSEDRRPQQQQLPQPSSRQQAQMVEDLPQGMRAAIERRQGYRYTMVTVDRVRGTRLGLSIKTRDNRVLVSNVEANSLSSPHLQQYDRYDASISFKIVVEFFKHLQYKANNDCFHTAKRE</sequence>
<evidence type="ECO:0000256" key="1">
    <source>
        <dbReference type="SAM" id="MobiDB-lite"/>
    </source>
</evidence>
<dbReference type="Proteomes" id="UP000887563">
    <property type="component" value="Unplaced"/>
</dbReference>
<feature type="compositionally biased region" description="Low complexity" evidence="1">
    <location>
        <begin position="99"/>
        <end position="113"/>
    </location>
</feature>
<dbReference type="WBParaSite" id="Minc3s03749g34691">
    <property type="protein sequence ID" value="Minc3s03749g34691"/>
    <property type="gene ID" value="Minc3s03749g34691"/>
</dbReference>
<feature type="region of interest" description="Disordered" evidence="1">
    <location>
        <begin position="62"/>
        <end position="114"/>
    </location>
</feature>
<reference evidence="3 4" key="1">
    <citation type="submission" date="2022-11" db="UniProtKB">
        <authorList>
            <consortium name="WormBaseParasite"/>
        </authorList>
    </citation>
    <scope>IDENTIFICATION</scope>
</reference>
<proteinExistence type="predicted"/>
<keyword evidence="2" id="KW-1185">Reference proteome</keyword>
<evidence type="ECO:0000313" key="2">
    <source>
        <dbReference type="Proteomes" id="UP000887563"/>
    </source>
</evidence>
<name>A0A914NAE7_MELIC</name>
<feature type="compositionally biased region" description="Polar residues" evidence="1">
    <location>
        <begin position="62"/>
        <end position="73"/>
    </location>
</feature>
<organism evidence="2 3">
    <name type="scientific">Meloidogyne incognita</name>
    <name type="common">Southern root-knot nematode worm</name>
    <name type="synonym">Oxyuris incognita</name>
    <dbReference type="NCBI Taxonomy" id="6306"/>
    <lineage>
        <taxon>Eukaryota</taxon>
        <taxon>Metazoa</taxon>
        <taxon>Ecdysozoa</taxon>
        <taxon>Nematoda</taxon>
        <taxon>Chromadorea</taxon>
        <taxon>Rhabditida</taxon>
        <taxon>Tylenchina</taxon>
        <taxon>Tylenchomorpha</taxon>
        <taxon>Tylenchoidea</taxon>
        <taxon>Meloidogynidae</taxon>
        <taxon>Meloidogyninae</taxon>
        <taxon>Meloidogyne</taxon>
        <taxon>Meloidogyne incognita group</taxon>
    </lineage>
</organism>
<protein>
    <submittedName>
        <fullName evidence="3 4">PDZ domain-containing protein</fullName>
    </submittedName>
</protein>
<dbReference type="WBParaSite" id="Minc3s10758g44343">
    <property type="protein sequence ID" value="Minc3s10758g44343"/>
    <property type="gene ID" value="Minc3s10758g44343"/>
</dbReference>
<dbReference type="AlphaFoldDB" id="A0A914NAE7"/>
<evidence type="ECO:0000313" key="4">
    <source>
        <dbReference type="WBParaSite" id="Minc3s10758g44343"/>
    </source>
</evidence>
<accession>A0A914NAE7</accession>
<evidence type="ECO:0000313" key="3">
    <source>
        <dbReference type="WBParaSite" id="Minc3s03749g34691"/>
    </source>
</evidence>